<dbReference type="Gene3D" id="3.40.50.261">
    <property type="entry name" value="Succinyl-CoA synthetase domains"/>
    <property type="match status" value="2"/>
</dbReference>
<dbReference type="Proteomes" id="UP001254848">
    <property type="component" value="Unassembled WGS sequence"/>
</dbReference>
<evidence type="ECO:0000256" key="2">
    <source>
        <dbReference type="ARBA" id="ARBA00022741"/>
    </source>
</evidence>
<dbReference type="InterPro" id="IPR036291">
    <property type="entry name" value="NAD(P)-bd_dom_sf"/>
</dbReference>
<name>A0ABU3P2W6_9FIRM</name>
<keyword evidence="6" id="KW-1185">Reference proteome</keyword>
<evidence type="ECO:0000259" key="4">
    <source>
        <dbReference type="SMART" id="SM00881"/>
    </source>
</evidence>
<dbReference type="InterPro" id="IPR032875">
    <property type="entry name" value="Succ_CoA_lig_flav_dom"/>
</dbReference>
<evidence type="ECO:0000256" key="3">
    <source>
        <dbReference type="ARBA" id="ARBA00022840"/>
    </source>
</evidence>
<dbReference type="SUPFAM" id="SSF52210">
    <property type="entry name" value="Succinyl-CoA synthetase domains"/>
    <property type="match status" value="2"/>
</dbReference>
<evidence type="ECO:0000313" key="5">
    <source>
        <dbReference type="EMBL" id="MDT8903380.1"/>
    </source>
</evidence>
<dbReference type="PANTHER" id="PTHR43334:SF1">
    <property type="entry name" value="3-HYDROXYPROPIONATE--COA LIGASE [ADP-FORMING]"/>
    <property type="match status" value="1"/>
</dbReference>
<protein>
    <submittedName>
        <fullName evidence="5">CoA-binding protein</fullName>
    </submittedName>
</protein>
<comment type="caution">
    <text evidence="5">The sequence shown here is derived from an EMBL/GenBank/DDBJ whole genome shotgun (WGS) entry which is preliminary data.</text>
</comment>
<keyword evidence="2" id="KW-0547">Nucleotide-binding</keyword>
<accession>A0ABU3P2W6</accession>
<dbReference type="SUPFAM" id="SSF51735">
    <property type="entry name" value="NAD(P)-binding Rossmann-fold domains"/>
    <property type="match status" value="1"/>
</dbReference>
<evidence type="ECO:0000313" key="6">
    <source>
        <dbReference type="Proteomes" id="UP001254848"/>
    </source>
</evidence>
<gene>
    <name evidence="5" type="ORF">Q4T40_19290</name>
</gene>
<feature type="domain" description="CoA-binding" evidence="4">
    <location>
        <begin position="12"/>
        <end position="112"/>
    </location>
</feature>
<sequence length="479" mass="51207">MAEPFTAPIDNFFNPRGVAVVGASATPGSPNNQIVQFAKQMSLNGKVFPVNPRSDEIVGLKCYPDLMSIPEPVDLVVIAVGAQHSLGVARQIARRRGEKGDAGAVAVVTAGFKEMATAEGEQLQSELIATIKASGARIIGPNCQGVADTYNGVNTTFSVPPNTPKGGVSVISQSAAFATSFLRWARDQKLVGVNKFVSLGNMADLDFRDLLAYMSDDEKTKVIAMYMEGIVDARGLIDISAKVTKRKPIVVIKGGKTSLGTNVAQSHTASIAGNNDIYDGAFRQAGVIRAQSVAEFYHTARVFDKMPLPKGNRIAILTVVGGPSTICVDELVSTGEVSLAHFSDELKKEAAKYLVASANIGSPDGYIDMTASVNPKMHTDVLRLLMNDDGIDGIIFMTTPPGFIKDDELAAAIAEGYNSVPDEKKKPLLSVMLAGNAVARCRTLLEEQGLPTFEFPDDAARVMVNMVRYSAYRRRNACQ</sequence>
<keyword evidence="3" id="KW-0067">ATP-binding</keyword>
<organism evidence="5 6">
    <name type="scientific">Anaeroselena agilis</name>
    <dbReference type="NCBI Taxonomy" id="3063788"/>
    <lineage>
        <taxon>Bacteria</taxon>
        <taxon>Bacillati</taxon>
        <taxon>Bacillota</taxon>
        <taxon>Negativicutes</taxon>
        <taxon>Acetonemataceae</taxon>
        <taxon>Anaeroselena</taxon>
    </lineage>
</organism>
<dbReference type="Pfam" id="PF13607">
    <property type="entry name" value="Succ_CoA_lig"/>
    <property type="match status" value="1"/>
</dbReference>
<dbReference type="Gene3D" id="3.40.50.720">
    <property type="entry name" value="NAD(P)-binding Rossmann-like Domain"/>
    <property type="match status" value="1"/>
</dbReference>
<dbReference type="EMBL" id="JAUOZS010000001">
    <property type="protein sequence ID" value="MDT8903380.1"/>
    <property type="molecule type" value="Genomic_DNA"/>
</dbReference>
<dbReference type="InterPro" id="IPR003781">
    <property type="entry name" value="CoA-bd"/>
</dbReference>
<dbReference type="Pfam" id="PF13380">
    <property type="entry name" value="CoA_binding_2"/>
    <property type="match status" value="1"/>
</dbReference>
<dbReference type="RefSeq" id="WP_413781837.1">
    <property type="nucleotide sequence ID" value="NZ_JAUOZS010000001.1"/>
</dbReference>
<evidence type="ECO:0000256" key="1">
    <source>
        <dbReference type="ARBA" id="ARBA00022598"/>
    </source>
</evidence>
<dbReference type="InterPro" id="IPR016102">
    <property type="entry name" value="Succinyl-CoA_synth-like"/>
</dbReference>
<dbReference type="SMART" id="SM00881">
    <property type="entry name" value="CoA_binding"/>
    <property type="match status" value="1"/>
</dbReference>
<dbReference type="PANTHER" id="PTHR43334">
    <property type="entry name" value="ACETATE--COA LIGASE [ADP-FORMING]"/>
    <property type="match status" value="1"/>
</dbReference>
<proteinExistence type="predicted"/>
<dbReference type="InterPro" id="IPR051538">
    <property type="entry name" value="Acyl-CoA_Synth/Transferase"/>
</dbReference>
<keyword evidence="1" id="KW-0436">Ligase</keyword>
<reference evidence="5 6" key="1">
    <citation type="submission" date="2023-07" db="EMBL/GenBank/DDBJ databases">
        <title>The novel representative of Negativicutes class, Anaeroselena agilis gen. nov. sp. nov.</title>
        <authorList>
            <person name="Prokofeva M.I."/>
            <person name="Elcheninov A.G."/>
            <person name="Klyukina A."/>
            <person name="Kublanov I.V."/>
            <person name="Frolov E.N."/>
            <person name="Podosokorskaya O.A."/>
        </authorList>
    </citation>
    <scope>NUCLEOTIDE SEQUENCE [LARGE SCALE GENOMIC DNA]</scope>
    <source>
        <strain evidence="5 6">4137-cl</strain>
    </source>
</reference>